<comment type="caution">
    <text evidence="3">The sequence shown here is derived from an EMBL/GenBank/DDBJ whole genome shotgun (WGS) entry which is preliminary data.</text>
</comment>
<keyword evidence="1" id="KW-1133">Transmembrane helix</keyword>
<dbReference type="AlphaFoldDB" id="A0A7W8QTV7"/>
<organism evidence="3 4">
    <name type="scientific">Nocardiopsis composta</name>
    <dbReference type="NCBI Taxonomy" id="157465"/>
    <lineage>
        <taxon>Bacteria</taxon>
        <taxon>Bacillati</taxon>
        <taxon>Actinomycetota</taxon>
        <taxon>Actinomycetes</taxon>
        <taxon>Streptosporangiales</taxon>
        <taxon>Nocardiopsidaceae</taxon>
        <taxon>Nocardiopsis</taxon>
    </lineage>
</organism>
<keyword evidence="1" id="KW-0472">Membrane</keyword>
<dbReference type="InterPro" id="IPR025196">
    <property type="entry name" value="DUF4126"/>
</dbReference>
<keyword evidence="4" id="KW-1185">Reference proteome</keyword>
<dbReference type="Pfam" id="PF13548">
    <property type="entry name" value="DUF4126"/>
    <property type="match status" value="1"/>
</dbReference>
<evidence type="ECO:0000256" key="1">
    <source>
        <dbReference type="SAM" id="Phobius"/>
    </source>
</evidence>
<keyword evidence="1" id="KW-0812">Transmembrane</keyword>
<feature type="transmembrane region" description="Helical" evidence="1">
    <location>
        <begin position="158"/>
        <end position="186"/>
    </location>
</feature>
<dbReference type="EMBL" id="JACHDB010000002">
    <property type="protein sequence ID" value="MBB5435546.1"/>
    <property type="molecule type" value="Genomic_DNA"/>
</dbReference>
<proteinExistence type="predicted"/>
<feature type="transmembrane region" description="Helical" evidence="1">
    <location>
        <begin position="111"/>
        <end position="129"/>
    </location>
</feature>
<name>A0A7W8QTV7_9ACTN</name>
<reference evidence="3 4" key="1">
    <citation type="submission" date="2020-08" db="EMBL/GenBank/DDBJ databases">
        <title>Sequencing the genomes of 1000 actinobacteria strains.</title>
        <authorList>
            <person name="Klenk H.-P."/>
        </authorList>
    </citation>
    <scope>NUCLEOTIDE SEQUENCE [LARGE SCALE GENOMIC DNA]</scope>
    <source>
        <strain evidence="3 4">DSM 44551</strain>
    </source>
</reference>
<dbReference type="Proteomes" id="UP000572635">
    <property type="component" value="Unassembled WGS sequence"/>
</dbReference>
<evidence type="ECO:0000313" key="4">
    <source>
        <dbReference type="Proteomes" id="UP000572635"/>
    </source>
</evidence>
<sequence length="211" mass="21933">MGRRGMLATLSGAGLASAAGLNAYIPLLFAGLLSRYTDLLDLGSGWQWLEHPVTLVLFGALLVLEVVADKVPAVDSVNDVVQTVVRPTSGGITFGAGSTAFTPDLQSADGTSWGGIVAGVLIALVFHLLKAAARPVLNTVTFGVGGPVVSTLEDVASAFMAVIAIVIPLLVLVVLPATLGIGIWAWRRRRRRKRREAEPPQLPDAAGPPGP</sequence>
<evidence type="ECO:0000313" key="3">
    <source>
        <dbReference type="EMBL" id="MBB5435546.1"/>
    </source>
</evidence>
<evidence type="ECO:0000259" key="2">
    <source>
        <dbReference type="Pfam" id="PF13548"/>
    </source>
</evidence>
<gene>
    <name evidence="3" type="ORF">HDA36_005694</name>
</gene>
<accession>A0A7W8QTV7</accession>
<feature type="domain" description="DUF4126" evidence="2">
    <location>
        <begin position="10"/>
        <end position="188"/>
    </location>
</feature>
<protein>
    <submittedName>
        <fullName evidence="3">Putative membrane protein</fullName>
    </submittedName>
</protein>
<feature type="transmembrane region" description="Helical" evidence="1">
    <location>
        <begin position="136"/>
        <end position="152"/>
    </location>
</feature>